<protein>
    <submittedName>
        <fullName evidence="1">Uncharacterized protein</fullName>
    </submittedName>
</protein>
<accession>A0A8S5RFU1</accession>
<evidence type="ECO:0000313" key="1">
    <source>
        <dbReference type="EMBL" id="DAE30248.1"/>
    </source>
</evidence>
<name>A0A8S5RFU1_9VIRU</name>
<organism evidence="1">
    <name type="scientific">virus sp. ct5rm7</name>
    <dbReference type="NCBI Taxonomy" id="2827298"/>
    <lineage>
        <taxon>Viruses</taxon>
    </lineage>
</organism>
<reference evidence="1" key="1">
    <citation type="journal article" date="2021" name="Proc. Natl. Acad. Sci. U.S.A.">
        <title>A Catalog of Tens of Thousands of Viruses from Human Metagenomes Reveals Hidden Associations with Chronic Diseases.</title>
        <authorList>
            <person name="Tisza M.J."/>
            <person name="Buck C.B."/>
        </authorList>
    </citation>
    <scope>NUCLEOTIDE SEQUENCE</scope>
    <source>
        <strain evidence="1">Ct5rm7</strain>
    </source>
</reference>
<sequence>MALRDCLSIFVSGRSKTLVYCQMSIPFFFWDTVSEKISQSCQLKRTV</sequence>
<proteinExistence type="predicted"/>
<dbReference type="EMBL" id="BK059103">
    <property type="protein sequence ID" value="DAE30248.1"/>
    <property type="molecule type" value="Genomic_DNA"/>
</dbReference>